<gene>
    <name evidence="1" type="ORF">AW09_002128</name>
</gene>
<proteinExistence type="predicted"/>
<protein>
    <submittedName>
        <fullName evidence="1">Uncharacterized protein</fullName>
    </submittedName>
</protein>
<reference evidence="1 2" key="1">
    <citation type="submission" date="2014-02" db="EMBL/GenBank/DDBJ databases">
        <title>Expanding our view of genomic diversity in Candidatus Accumulibacter clades.</title>
        <authorList>
            <person name="Skennerton C.T."/>
            <person name="Barr J.J."/>
            <person name="Slater F.R."/>
            <person name="Bond P.L."/>
            <person name="Tyson G.W."/>
        </authorList>
    </citation>
    <scope>NUCLEOTIDE SEQUENCE [LARGE SCALE GENOMIC DNA]</scope>
    <source>
        <strain evidence="2">BA-91</strain>
    </source>
</reference>
<dbReference type="Proteomes" id="UP000020077">
    <property type="component" value="Unassembled WGS sequence"/>
</dbReference>
<dbReference type="AlphaFoldDB" id="A0A080M6E8"/>
<evidence type="ECO:0000313" key="2">
    <source>
        <dbReference type="Proteomes" id="UP000020077"/>
    </source>
</evidence>
<evidence type="ECO:0000313" key="1">
    <source>
        <dbReference type="EMBL" id="KFB72679.1"/>
    </source>
</evidence>
<sequence>MLNDREVPLAKLGSVIAQLFDDVCRITLTKDGVASHFELEIRIASAEDLQGVETQFDRMAATRRLDIRVVDEFIAASSPFKSAAGYCDGVCSYLYGLMAKERAADCSLKHEQYIGKYSAAAKQLAPYDRKLAHTIGGLIEFHFNHFRDVAHLCPDSRLGRVSSRFATWIDSRSTAHAATVEASDRRATSIERVVTEMDTERILGWATRPLESLAGDVSDIDEMCHRPDLEEFDRVKLHMLLGETLFANGNRTAALAHARTLRNVPTVDVWAESLIREIGEEA</sequence>
<organism evidence="1 2">
    <name type="scientific">Candidatus Accumulibacter phosphatis</name>
    <dbReference type="NCBI Taxonomy" id="327160"/>
    <lineage>
        <taxon>Bacteria</taxon>
        <taxon>Pseudomonadati</taxon>
        <taxon>Pseudomonadota</taxon>
        <taxon>Betaproteobacteria</taxon>
        <taxon>Candidatus Accumulibacter</taxon>
    </lineage>
</organism>
<accession>A0A080M6E8</accession>
<comment type="caution">
    <text evidence="1">The sequence shown here is derived from an EMBL/GenBank/DDBJ whole genome shotgun (WGS) entry which is preliminary data.</text>
</comment>
<name>A0A080M6E8_9PROT</name>
<dbReference type="EMBL" id="JDVG02000352">
    <property type="protein sequence ID" value="KFB72679.1"/>
    <property type="molecule type" value="Genomic_DNA"/>
</dbReference>